<dbReference type="EMBL" id="JBBPBM010001171">
    <property type="protein sequence ID" value="KAK8486446.1"/>
    <property type="molecule type" value="Genomic_DNA"/>
</dbReference>
<keyword evidence="3" id="KW-1185">Reference proteome</keyword>
<protein>
    <submittedName>
        <fullName evidence="2">Uncharacterized protein</fullName>
    </submittedName>
</protein>
<proteinExistence type="predicted"/>
<feature type="region of interest" description="Disordered" evidence="1">
    <location>
        <begin position="102"/>
        <end position="121"/>
    </location>
</feature>
<comment type="caution">
    <text evidence="2">The sequence shown here is derived from an EMBL/GenBank/DDBJ whole genome shotgun (WGS) entry which is preliminary data.</text>
</comment>
<name>A0ABR2A0E7_9ROSI</name>
<evidence type="ECO:0000313" key="2">
    <source>
        <dbReference type="EMBL" id="KAK8486446.1"/>
    </source>
</evidence>
<evidence type="ECO:0000313" key="3">
    <source>
        <dbReference type="Proteomes" id="UP001472677"/>
    </source>
</evidence>
<evidence type="ECO:0000256" key="1">
    <source>
        <dbReference type="SAM" id="MobiDB-lite"/>
    </source>
</evidence>
<dbReference type="Proteomes" id="UP001472677">
    <property type="component" value="Unassembled WGS sequence"/>
</dbReference>
<accession>A0ABR2A0E7</accession>
<reference evidence="2 3" key="1">
    <citation type="journal article" date="2024" name="G3 (Bethesda)">
        <title>Genome assembly of Hibiscus sabdariffa L. provides insights into metabolisms of medicinal natural products.</title>
        <authorList>
            <person name="Kim T."/>
        </authorList>
    </citation>
    <scope>NUCLEOTIDE SEQUENCE [LARGE SCALE GENOMIC DNA]</scope>
    <source>
        <strain evidence="2">TK-2024</strain>
        <tissue evidence="2">Old leaves</tissue>
    </source>
</reference>
<sequence length="317" mass="33564">MACGRPPEVVISDSAPISLERPSSLVAVADQRVAKKGRTKDASMPVDGSLGACATEGDGSATIANTDGLPSGVVMGSESHLQTGLAQNKTARMSFRDIMDSGRRRKAPTRKESAGVGGYNDRSTGSKFAGVSNSIDVDTVEEEVGRNAVSNKVVTNVLVSSLARVAVTPHVAGTRRQGEVQGLVRQTECPSREVQVEVIQDGINQAEIGTENRPVLHERNGHVLPASITRVTVGRKIVLGTGVSTKSIKPKKKDSKGGNRTMLDGLVENLNFELDKFQSSIAQPATDSMIPLSDSGGAIQWWENTAFDPSISVDMQD</sequence>
<organism evidence="2 3">
    <name type="scientific">Hibiscus sabdariffa</name>
    <name type="common">roselle</name>
    <dbReference type="NCBI Taxonomy" id="183260"/>
    <lineage>
        <taxon>Eukaryota</taxon>
        <taxon>Viridiplantae</taxon>
        <taxon>Streptophyta</taxon>
        <taxon>Embryophyta</taxon>
        <taxon>Tracheophyta</taxon>
        <taxon>Spermatophyta</taxon>
        <taxon>Magnoliopsida</taxon>
        <taxon>eudicotyledons</taxon>
        <taxon>Gunneridae</taxon>
        <taxon>Pentapetalae</taxon>
        <taxon>rosids</taxon>
        <taxon>malvids</taxon>
        <taxon>Malvales</taxon>
        <taxon>Malvaceae</taxon>
        <taxon>Malvoideae</taxon>
        <taxon>Hibiscus</taxon>
    </lineage>
</organism>
<gene>
    <name evidence="2" type="ORF">V6N12_035033</name>
</gene>